<comment type="similarity">
    <text evidence="1">Belongs to the HMG-CoA lyase family.</text>
</comment>
<dbReference type="InterPro" id="IPR043594">
    <property type="entry name" value="HMGL"/>
</dbReference>
<dbReference type="GO" id="GO:0046872">
    <property type="term" value="F:metal ion binding"/>
    <property type="evidence" value="ECO:0007669"/>
    <property type="project" value="UniProtKB-KW"/>
</dbReference>
<keyword evidence="8" id="KW-1185">Reference proteome</keyword>
<protein>
    <submittedName>
        <fullName evidence="7">Hydroxymethylglutaryl-CoA lyase</fullName>
        <ecNumber evidence="7">4.1.3.4</ecNumber>
    </submittedName>
</protein>
<dbReference type="GO" id="GO:0046912">
    <property type="term" value="F:acyltransferase activity, acyl groups converted into alkyl on transfer"/>
    <property type="evidence" value="ECO:0007669"/>
    <property type="project" value="InterPro"/>
</dbReference>
<dbReference type="GO" id="GO:0006552">
    <property type="term" value="P:L-leucine catabolic process"/>
    <property type="evidence" value="ECO:0007669"/>
    <property type="project" value="TreeGrafter"/>
</dbReference>
<dbReference type="PROSITE" id="PS50991">
    <property type="entry name" value="PYR_CT"/>
    <property type="match status" value="1"/>
</dbReference>
<dbReference type="HOGENOM" id="CLU_022138_3_2_6"/>
<evidence type="ECO:0000259" key="6">
    <source>
        <dbReference type="PROSITE" id="PS50991"/>
    </source>
</evidence>
<dbReference type="eggNOG" id="COG0119">
    <property type="taxonomic scope" value="Bacteria"/>
</dbReference>
<evidence type="ECO:0000256" key="1">
    <source>
        <dbReference type="ARBA" id="ARBA00009405"/>
    </source>
</evidence>
<organism evidence="7 8">
    <name type="scientific">Alcanivorax borkumensis (strain ATCC 700651 / DSM 11573 / NCIMB 13689 / SK2)</name>
    <dbReference type="NCBI Taxonomy" id="393595"/>
    <lineage>
        <taxon>Bacteria</taxon>
        <taxon>Pseudomonadati</taxon>
        <taxon>Pseudomonadota</taxon>
        <taxon>Gammaproteobacteria</taxon>
        <taxon>Oceanospirillales</taxon>
        <taxon>Alcanivoracaceae</taxon>
        <taxon>Alcanivorax</taxon>
    </lineage>
</organism>
<evidence type="ECO:0000256" key="2">
    <source>
        <dbReference type="ARBA" id="ARBA00022679"/>
    </source>
</evidence>
<dbReference type="InterPro" id="IPR002034">
    <property type="entry name" value="AIPM/Hcit_synth_CS"/>
</dbReference>
<dbReference type="PANTHER" id="PTHR42738">
    <property type="entry name" value="HYDROXYMETHYLGLUTARYL-COA LYASE"/>
    <property type="match status" value="1"/>
</dbReference>
<dbReference type="PROSITE" id="PS00815">
    <property type="entry name" value="AIPM_HOMOCIT_SYNTH_1"/>
    <property type="match status" value="1"/>
</dbReference>
<keyword evidence="3" id="KW-0479">Metal-binding</keyword>
<dbReference type="EMBL" id="AM286690">
    <property type="protein sequence ID" value="CAL18113.1"/>
    <property type="molecule type" value="Genomic_DNA"/>
</dbReference>
<dbReference type="Pfam" id="PF00682">
    <property type="entry name" value="HMGL-like"/>
    <property type="match status" value="1"/>
</dbReference>
<feature type="domain" description="Pyruvate carboxyltransferase" evidence="6">
    <location>
        <begin position="48"/>
        <end position="315"/>
    </location>
</feature>
<dbReference type="AlphaFoldDB" id="Q0VL35"/>
<dbReference type="NCBIfam" id="NF004283">
    <property type="entry name" value="PRK05692.1"/>
    <property type="match status" value="1"/>
</dbReference>
<keyword evidence="2 5" id="KW-0808">Transferase</keyword>
<dbReference type="CDD" id="cd07938">
    <property type="entry name" value="DRE_TIM_HMGL"/>
    <property type="match status" value="1"/>
</dbReference>
<dbReference type="GO" id="GO:0046951">
    <property type="term" value="P:ketone body biosynthetic process"/>
    <property type="evidence" value="ECO:0007669"/>
    <property type="project" value="TreeGrafter"/>
</dbReference>
<gene>
    <name evidence="7" type="primary">mvaB</name>
    <name evidence="7" type="ordered locus">ABO_2665</name>
</gene>
<dbReference type="Gene3D" id="3.20.20.70">
    <property type="entry name" value="Aldolase class I"/>
    <property type="match status" value="1"/>
</dbReference>
<dbReference type="STRING" id="393595.ABO_2665"/>
<dbReference type="KEGG" id="abo:ABO_2665"/>
<dbReference type="InterPro" id="IPR013785">
    <property type="entry name" value="Aldolase_TIM"/>
</dbReference>
<name>Q0VL35_ALCBS</name>
<accession>Q0VL35</accession>
<sequence>MTVGQRAWKRHARLAVCSTRSLRCTSATLMAHLQPPFGTTVFTMTDQAIINEVGLRDGLQNQPVTVDTATKAKLAQLLVDAGMRYLEPVSFVSPKAIPQMADAAALTPLLPQGNDLHYTALIPNLKGYQLARDAGYPTVGLVLSTTDSFNERNLRMSLEQAAQSCEAIIAAAKADGIATRTYISGAFACPYDGPVPVTLPQKLSERMFAAGSDEVAIADTIGAGNPQQMKDIMAPLIQEFGAEKFYVHLHDTRGLAAAMAWAAADLGVRRFDASIGGLGGCPFAPGATGNMATEDLVYLLESAGLKTGIDVQGLREAVALAAEATQRPLGGRILGWIESQEKQGKTACIG</sequence>
<dbReference type="InterPro" id="IPR000891">
    <property type="entry name" value="PYR_CT"/>
</dbReference>
<evidence type="ECO:0000256" key="4">
    <source>
        <dbReference type="ARBA" id="ARBA00023239"/>
    </source>
</evidence>
<keyword evidence="4 7" id="KW-0456">Lyase</keyword>
<dbReference type="SUPFAM" id="SSF51569">
    <property type="entry name" value="Aldolase"/>
    <property type="match status" value="1"/>
</dbReference>
<dbReference type="GO" id="GO:0004419">
    <property type="term" value="F:hydroxymethylglutaryl-CoA lyase activity"/>
    <property type="evidence" value="ECO:0007669"/>
    <property type="project" value="UniProtKB-EC"/>
</dbReference>
<evidence type="ECO:0000256" key="3">
    <source>
        <dbReference type="ARBA" id="ARBA00022723"/>
    </source>
</evidence>
<reference evidence="7 8" key="1">
    <citation type="journal article" date="2006" name="Nat. Biotechnol.">
        <title>Genome sequence of the ubiquitous hydrocarbon-degrading marine bacterium Alcanivorax borkumensis.</title>
        <authorList>
            <person name="Schneiker S."/>
            <person name="Martins dos Santos V.A.P."/>
            <person name="Bartels D."/>
            <person name="Bekel T."/>
            <person name="Brecht M."/>
            <person name="Buhrmester J."/>
            <person name="Chernikova T.N."/>
            <person name="Denaro R."/>
            <person name="Ferrer M."/>
            <person name="Gertler C."/>
            <person name="Goesmann A."/>
            <person name="Golyshina O.V."/>
            <person name="Kaminski F."/>
            <person name="Khachane A.N."/>
            <person name="Lang S."/>
            <person name="Linke B."/>
            <person name="McHardy A.C."/>
            <person name="Meyer F."/>
            <person name="Nechitaylo T."/>
            <person name="Puehler A."/>
            <person name="Regenhardt D."/>
            <person name="Rupp O."/>
            <person name="Sabirova J.S."/>
            <person name="Selbitschka W."/>
            <person name="Yakimov M.M."/>
            <person name="Timmis K.N."/>
            <person name="Vorhoelter F.-J."/>
            <person name="Weidner S."/>
            <person name="Kaiser O."/>
            <person name="Golyshin P.N."/>
        </authorList>
    </citation>
    <scope>NUCLEOTIDE SEQUENCE [LARGE SCALE GENOMIC DNA]</scope>
    <source>
        <strain evidence="8">ATCC 700651 / DSM 11573 / NCIMB 13689 / SK2</strain>
    </source>
</reference>
<dbReference type="PANTHER" id="PTHR42738:SF7">
    <property type="entry name" value="HYDROXYMETHYLGLUTARYL-COA LYASE"/>
    <property type="match status" value="1"/>
</dbReference>
<proteinExistence type="inferred from homology"/>
<evidence type="ECO:0000256" key="5">
    <source>
        <dbReference type="RuleBase" id="RU003523"/>
    </source>
</evidence>
<comment type="similarity">
    <text evidence="5">Belongs to the alpha-IPM synthase/homocitrate synthase family.</text>
</comment>
<dbReference type="Proteomes" id="UP000008871">
    <property type="component" value="Chromosome"/>
</dbReference>
<evidence type="ECO:0000313" key="8">
    <source>
        <dbReference type="Proteomes" id="UP000008871"/>
    </source>
</evidence>
<dbReference type="EC" id="4.1.3.4" evidence="7"/>
<evidence type="ECO:0000313" key="7">
    <source>
        <dbReference type="EMBL" id="CAL18113.1"/>
    </source>
</evidence>